<organism evidence="1 3">
    <name type="scientific">Enterococcus raffinosus ATCC 49464</name>
    <dbReference type="NCBI Taxonomy" id="1158602"/>
    <lineage>
        <taxon>Bacteria</taxon>
        <taxon>Bacillati</taxon>
        <taxon>Bacillota</taxon>
        <taxon>Bacilli</taxon>
        <taxon>Lactobacillales</taxon>
        <taxon>Enterococcaceae</taxon>
        <taxon>Enterococcus</taxon>
    </lineage>
</organism>
<evidence type="ECO:0000313" key="3">
    <source>
        <dbReference type="Proteomes" id="UP000013877"/>
    </source>
</evidence>
<dbReference type="AlphaFoldDB" id="R2QXM0"/>
<dbReference type="Proteomes" id="UP000014158">
    <property type="component" value="Unassembled WGS sequence"/>
</dbReference>
<reference evidence="2 4" key="2">
    <citation type="submission" date="2013-03" db="EMBL/GenBank/DDBJ databases">
        <title>The Genome Sequence of Enterococcus raffinosus ATCC_49464 (PacBio/Illumina hybrid assembly).</title>
        <authorList>
            <consortium name="The Broad Institute Genomics Platform"/>
            <consortium name="The Broad Institute Genome Sequencing Center for Infectious Disease"/>
            <person name="Earl A."/>
            <person name="Russ C."/>
            <person name="Gilmore M."/>
            <person name="Surin D."/>
            <person name="Walker B."/>
            <person name="Young S."/>
            <person name="Zeng Q."/>
            <person name="Gargeya S."/>
            <person name="Fitzgerald M."/>
            <person name="Haas B."/>
            <person name="Abouelleil A."/>
            <person name="Allen A.W."/>
            <person name="Alvarado L."/>
            <person name="Arachchi H.M."/>
            <person name="Berlin A.M."/>
            <person name="Chapman S.B."/>
            <person name="Gainer-Dewar J."/>
            <person name="Goldberg J."/>
            <person name="Griggs A."/>
            <person name="Gujja S."/>
            <person name="Hansen M."/>
            <person name="Howarth C."/>
            <person name="Imamovic A."/>
            <person name="Ireland A."/>
            <person name="Larimer J."/>
            <person name="McCowan C."/>
            <person name="Murphy C."/>
            <person name="Pearson M."/>
            <person name="Poon T.W."/>
            <person name="Priest M."/>
            <person name="Roberts A."/>
            <person name="Saif S."/>
            <person name="Shea T."/>
            <person name="Sisk P."/>
            <person name="Sykes S."/>
            <person name="Wortman J."/>
            <person name="Nusbaum C."/>
            <person name="Birren B."/>
        </authorList>
    </citation>
    <scope>NUCLEOTIDE SEQUENCE [LARGE SCALE GENOMIC DNA]</scope>
    <source>
        <strain evidence="2 4">ATCC 49464</strain>
    </source>
</reference>
<dbReference type="HOGENOM" id="CLU_2698981_0_0_9"/>
<proteinExistence type="predicted"/>
<dbReference type="PATRIC" id="fig|1158602.3.peg.3028"/>
<dbReference type="RefSeq" id="WP_010746229.1">
    <property type="nucleotide sequence ID" value="NZ_ASWF01000003.1"/>
</dbReference>
<protein>
    <submittedName>
        <fullName evidence="1">Uncharacterized protein</fullName>
    </submittedName>
</protein>
<dbReference type="EMBL" id="ASWF01000003">
    <property type="protein sequence ID" value="EOT76147.1"/>
    <property type="molecule type" value="Genomic_DNA"/>
</dbReference>
<evidence type="ECO:0000313" key="4">
    <source>
        <dbReference type="Proteomes" id="UP000014158"/>
    </source>
</evidence>
<gene>
    <name evidence="2" type="ORF">I590_02972</name>
    <name evidence="1" type="ORF">UAK_03029</name>
</gene>
<name>R2QXM0_9ENTE</name>
<sequence length="75" mass="8378">MNIEHTALDEKEFIEKSISVQNLDSGNYLVTAYELPTGKKKERAITMEFTQNGINALLGGMMAVSGNVFNKQKIR</sequence>
<dbReference type="Proteomes" id="UP000013877">
    <property type="component" value="Unassembled WGS sequence"/>
</dbReference>
<dbReference type="eggNOG" id="ENOG5030P91">
    <property type="taxonomic scope" value="Bacteria"/>
</dbReference>
<evidence type="ECO:0000313" key="1">
    <source>
        <dbReference type="EMBL" id="EOH76180.1"/>
    </source>
</evidence>
<evidence type="ECO:0000313" key="2">
    <source>
        <dbReference type="EMBL" id="EOT76147.1"/>
    </source>
</evidence>
<reference evidence="1 3" key="1">
    <citation type="submission" date="2013-02" db="EMBL/GenBank/DDBJ databases">
        <title>The Genome Sequence of Enterococcus raffinosus ATCC_49464.</title>
        <authorList>
            <consortium name="The Broad Institute Genome Sequencing Platform"/>
            <consortium name="The Broad Institute Genome Sequencing Center for Infectious Disease"/>
            <person name="Earl A.M."/>
            <person name="Gilmore M.S."/>
            <person name="Lebreton F."/>
            <person name="Walker B."/>
            <person name="Young S.K."/>
            <person name="Zeng Q."/>
            <person name="Gargeya S."/>
            <person name="Fitzgerald M."/>
            <person name="Haas B."/>
            <person name="Abouelleil A."/>
            <person name="Alvarado L."/>
            <person name="Arachchi H.M."/>
            <person name="Berlin A.M."/>
            <person name="Chapman S.B."/>
            <person name="Dewar J."/>
            <person name="Goldberg J."/>
            <person name="Griggs A."/>
            <person name="Gujja S."/>
            <person name="Hansen M."/>
            <person name="Howarth C."/>
            <person name="Imamovic A."/>
            <person name="Larimer J."/>
            <person name="McCowan C."/>
            <person name="Murphy C."/>
            <person name="Neiman D."/>
            <person name="Pearson M."/>
            <person name="Priest M."/>
            <person name="Roberts A."/>
            <person name="Saif S."/>
            <person name="Shea T."/>
            <person name="Sisk P."/>
            <person name="Sykes S."/>
            <person name="Wortman J."/>
            <person name="Nusbaum C."/>
            <person name="Birren B."/>
        </authorList>
    </citation>
    <scope>NUCLEOTIDE SEQUENCE [LARGE SCALE GENOMIC DNA]</scope>
    <source>
        <strain evidence="1 3">ATCC 49464</strain>
    </source>
</reference>
<dbReference type="EMBL" id="AJAL01000015">
    <property type="protein sequence ID" value="EOH76180.1"/>
    <property type="molecule type" value="Genomic_DNA"/>
</dbReference>
<comment type="caution">
    <text evidence="1">The sequence shown here is derived from an EMBL/GenBank/DDBJ whole genome shotgun (WGS) entry which is preliminary data.</text>
</comment>
<keyword evidence="4" id="KW-1185">Reference proteome</keyword>
<accession>R2QXM0</accession>